<evidence type="ECO:0000256" key="1">
    <source>
        <dbReference type="SAM" id="SignalP"/>
    </source>
</evidence>
<protein>
    <submittedName>
        <fullName evidence="2">Uncharacterized protein</fullName>
    </submittedName>
</protein>
<dbReference type="EMBL" id="JFFR01000012">
    <property type="protein sequence ID" value="KDN29009.1"/>
    <property type="molecule type" value="Genomic_DNA"/>
</dbReference>
<dbReference type="AlphaFoldDB" id="A0A066UXR9"/>
<organism evidence="2 3">
    <name type="scientific">Vibrio fortis</name>
    <dbReference type="NCBI Taxonomy" id="212667"/>
    <lineage>
        <taxon>Bacteria</taxon>
        <taxon>Pseudomonadati</taxon>
        <taxon>Pseudomonadota</taxon>
        <taxon>Gammaproteobacteria</taxon>
        <taxon>Vibrionales</taxon>
        <taxon>Vibrionaceae</taxon>
        <taxon>Vibrio</taxon>
    </lineage>
</organism>
<reference evidence="2 3" key="1">
    <citation type="submission" date="2014-02" db="EMBL/GenBank/DDBJ databases">
        <title>Vibrio fortis Dalian14 Genome Sequencing.</title>
        <authorList>
            <person name="Wang Y."/>
            <person name="Song L."/>
            <person name="Liu G."/>
            <person name="Ding J."/>
        </authorList>
    </citation>
    <scope>NUCLEOTIDE SEQUENCE [LARGE SCALE GENOMIC DNA]</scope>
    <source>
        <strain evidence="2 3">Dalian14</strain>
    </source>
</reference>
<name>A0A066UXR9_9VIBR</name>
<comment type="caution">
    <text evidence="2">The sequence shown here is derived from an EMBL/GenBank/DDBJ whole genome shotgun (WGS) entry which is preliminary data.</text>
</comment>
<evidence type="ECO:0000313" key="3">
    <source>
        <dbReference type="Proteomes" id="UP000027219"/>
    </source>
</evidence>
<proteinExistence type="predicted"/>
<gene>
    <name evidence="2" type="ORF">VFDL14_17285</name>
</gene>
<feature type="signal peptide" evidence="1">
    <location>
        <begin position="1"/>
        <end position="21"/>
    </location>
</feature>
<keyword evidence="3" id="KW-1185">Reference proteome</keyword>
<feature type="chain" id="PRO_5001631514" evidence="1">
    <location>
        <begin position="22"/>
        <end position="196"/>
    </location>
</feature>
<evidence type="ECO:0000313" key="2">
    <source>
        <dbReference type="EMBL" id="KDN29009.1"/>
    </source>
</evidence>
<dbReference type="OrthoDB" id="5872016at2"/>
<dbReference type="RefSeq" id="WP_032550413.1">
    <property type="nucleotide sequence ID" value="NZ_BTGL01000009.1"/>
</dbReference>
<accession>A0A066UXR9</accession>
<dbReference type="Proteomes" id="UP000027219">
    <property type="component" value="Unassembled WGS sequence"/>
</dbReference>
<keyword evidence="1" id="KW-0732">Signal</keyword>
<sequence>MKFSSTLCLSFALLFSHAAPASESWWFRAVFNSDLSAPDTASLMHDAELFDCGEEEGTLLCSDETNYYDLKVFVELELMEGKVSSTRLSLPNSKLNDTKAQLYLRKDGLQLKSATINGVTFDVLKELELADEQGNSPQSVDQALVTFLNTTSSSSSTLDSNKSLVWHWPDNEAALVMMRHQDQEIIIELTRDMVNQ</sequence>